<evidence type="ECO:0000313" key="5">
    <source>
        <dbReference type="EMBL" id="TEB11070.1"/>
    </source>
</evidence>
<dbReference type="InterPro" id="IPR029028">
    <property type="entry name" value="Alpha/beta_knot_MTases"/>
</dbReference>
<dbReference type="GO" id="GO:0008173">
    <property type="term" value="F:RNA methyltransferase activity"/>
    <property type="evidence" value="ECO:0007669"/>
    <property type="project" value="InterPro"/>
</dbReference>
<name>A0A4Y7RQP8_9FIRM</name>
<dbReference type="InterPro" id="IPR029064">
    <property type="entry name" value="Ribosomal_eL30-like_sf"/>
</dbReference>
<dbReference type="Proteomes" id="UP000297597">
    <property type="component" value="Unassembled WGS sequence"/>
</dbReference>
<dbReference type="SUPFAM" id="SSF55315">
    <property type="entry name" value="L30e-like"/>
    <property type="match status" value="1"/>
</dbReference>
<dbReference type="EMBL" id="QFFZ01000018">
    <property type="protein sequence ID" value="TEB11070.1"/>
    <property type="molecule type" value="Genomic_DNA"/>
</dbReference>
<sequence>MLSRYNPRIKYIRRLAIRRFRDREKRFVAEGVRFVEEALASSWPVEALVYCGKIGESRRGEELLKKADSMNIAVIEVDETLFDELAGTETPQGVLAVVRQGAAVLEDLAAAPAPALLVVVDGVQDPGNLGTIVRSADAAGAGGVILLKGTTDIYNPKACRATMGSIFHLPVLQGLTAAEVLPFLAGRSIATIAGDPRGAKPVAAADLTRPCALIVGSESGGINAALLDMVDDKVRIPMPGRAESLNVAVAVSIMLYEALRQRDIC</sequence>
<evidence type="ECO:0000313" key="6">
    <source>
        <dbReference type="Proteomes" id="UP000297597"/>
    </source>
</evidence>
<organism evidence="5 6">
    <name type="scientific">Pelotomaculum propionicicum</name>
    <dbReference type="NCBI Taxonomy" id="258475"/>
    <lineage>
        <taxon>Bacteria</taxon>
        <taxon>Bacillati</taxon>
        <taxon>Bacillota</taxon>
        <taxon>Clostridia</taxon>
        <taxon>Eubacteriales</taxon>
        <taxon>Desulfotomaculaceae</taxon>
        <taxon>Pelotomaculum</taxon>
    </lineage>
</organism>
<dbReference type="GO" id="GO:0003723">
    <property type="term" value="F:RNA binding"/>
    <property type="evidence" value="ECO:0007669"/>
    <property type="project" value="InterPro"/>
</dbReference>
<dbReference type="InterPro" id="IPR029026">
    <property type="entry name" value="tRNA_m1G_MTases_N"/>
</dbReference>
<dbReference type="InterPro" id="IPR013123">
    <property type="entry name" value="SpoU_subst-bd"/>
</dbReference>
<evidence type="ECO:0000259" key="4">
    <source>
        <dbReference type="SMART" id="SM00967"/>
    </source>
</evidence>
<dbReference type="InterPro" id="IPR001537">
    <property type="entry name" value="SpoU_MeTrfase"/>
</dbReference>
<evidence type="ECO:0000256" key="3">
    <source>
        <dbReference type="ARBA" id="ARBA00022679"/>
    </source>
</evidence>
<dbReference type="PANTHER" id="PTHR43191:SF2">
    <property type="entry name" value="RRNA METHYLTRANSFERASE 3, MITOCHONDRIAL"/>
    <property type="match status" value="1"/>
</dbReference>
<dbReference type="AlphaFoldDB" id="A0A4Y7RQP8"/>
<proteinExistence type="inferred from homology"/>
<keyword evidence="6" id="KW-1185">Reference proteome</keyword>
<keyword evidence="3 5" id="KW-0808">Transferase</keyword>
<dbReference type="SMART" id="SM00967">
    <property type="entry name" value="SpoU_sub_bind"/>
    <property type="match status" value="1"/>
</dbReference>
<evidence type="ECO:0000256" key="1">
    <source>
        <dbReference type="ARBA" id="ARBA00007228"/>
    </source>
</evidence>
<keyword evidence="2 5" id="KW-0489">Methyltransferase</keyword>
<evidence type="ECO:0000256" key="2">
    <source>
        <dbReference type="ARBA" id="ARBA00022603"/>
    </source>
</evidence>
<dbReference type="CDD" id="cd18095">
    <property type="entry name" value="SpoU-like_rRNA-MTase"/>
    <property type="match status" value="1"/>
</dbReference>
<dbReference type="EC" id="2.1.1.208" evidence="5"/>
<protein>
    <submittedName>
        <fullName evidence="5">23S rRNA (Uridine(2479)-2'-O)-methyltransferase</fullName>
        <ecNumber evidence="5">2.1.1.208</ecNumber>
    </submittedName>
</protein>
<feature type="domain" description="RNA 2-O ribose methyltransferase substrate binding" evidence="4">
    <location>
        <begin position="28"/>
        <end position="104"/>
    </location>
</feature>
<dbReference type="PANTHER" id="PTHR43191">
    <property type="entry name" value="RRNA METHYLTRANSFERASE 3"/>
    <property type="match status" value="1"/>
</dbReference>
<dbReference type="OrthoDB" id="9794400at2"/>
<comment type="similarity">
    <text evidence="1">Belongs to the class IV-like SAM-binding methyltransferase superfamily. RNA methyltransferase TrmH family.</text>
</comment>
<dbReference type="Pfam" id="PF00588">
    <property type="entry name" value="SpoU_methylase"/>
    <property type="match status" value="1"/>
</dbReference>
<comment type="caution">
    <text evidence="5">The sequence shown here is derived from an EMBL/GenBank/DDBJ whole genome shotgun (WGS) entry which is preliminary data.</text>
</comment>
<dbReference type="InterPro" id="IPR051259">
    <property type="entry name" value="rRNA_Methyltransferase"/>
</dbReference>
<dbReference type="Gene3D" id="3.30.1330.30">
    <property type="match status" value="1"/>
</dbReference>
<reference evidence="5 6" key="1">
    <citation type="journal article" date="2018" name="Environ. Microbiol.">
        <title>Novel energy conservation strategies and behaviour of Pelotomaculum schinkii driving syntrophic propionate catabolism.</title>
        <authorList>
            <person name="Hidalgo-Ahumada C.A.P."/>
            <person name="Nobu M.K."/>
            <person name="Narihiro T."/>
            <person name="Tamaki H."/>
            <person name="Liu W.T."/>
            <person name="Kamagata Y."/>
            <person name="Stams A.J.M."/>
            <person name="Imachi H."/>
            <person name="Sousa D.Z."/>
        </authorList>
    </citation>
    <scope>NUCLEOTIDE SEQUENCE [LARGE SCALE GENOMIC DNA]</scope>
    <source>
        <strain evidence="5 6">MGP</strain>
    </source>
</reference>
<gene>
    <name evidence="5" type="primary">aviRb</name>
    <name evidence="5" type="ORF">Pmgp_01942</name>
</gene>
<dbReference type="SUPFAM" id="SSF75217">
    <property type="entry name" value="alpha/beta knot"/>
    <property type="match status" value="1"/>
</dbReference>
<accession>A0A4Y7RQP8</accession>
<dbReference type="GO" id="GO:0032259">
    <property type="term" value="P:methylation"/>
    <property type="evidence" value="ECO:0007669"/>
    <property type="project" value="UniProtKB-KW"/>
</dbReference>
<dbReference type="GO" id="GO:0005737">
    <property type="term" value="C:cytoplasm"/>
    <property type="evidence" value="ECO:0007669"/>
    <property type="project" value="UniProtKB-ARBA"/>
</dbReference>
<dbReference type="Gene3D" id="3.40.1280.10">
    <property type="match status" value="1"/>
</dbReference>
<dbReference type="Pfam" id="PF22435">
    <property type="entry name" value="MRM3-like_sub_bind"/>
    <property type="match status" value="1"/>
</dbReference>
<dbReference type="InterPro" id="IPR053888">
    <property type="entry name" value="MRM3-like_sub_bind"/>
</dbReference>
<dbReference type="GO" id="GO:0006396">
    <property type="term" value="P:RNA processing"/>
    <property type="evidence" value="ECO:0007669"/>
    <property type="project" value="InterPro"/>
</dbReference>
<dbReference type="RefSeq" id="WP_134213790.1">
    <property type="nucleotide sequence ID" value="NZ_QFFZ01000018.1"/>
</dbReference>